<dbReference type="Proteomes" id="UP000237968">
    <property type="component" value="Unassembled WGS sequence"/>
</dbReference>
<reference evidence="3 4" key="1">
    <citation type="submission" date="2018-03" db="EMBL/GenBank/DDBJ databases">
        <title>Draft Genome Sequences of the Obligatory Marine Myxobacteria Enhygromyxa salina SWB005.</title>
        <authorList>
            <person name="Poehlein A."/>
            <person name="Moghaddam J.A."/>
            <person name="Harms H."/>
            <person name="Alanjari M."/>
            <person name="Koenig G.M."/>
            <person name="Daniel R."/>
            <person name="Schaeberle T.F."/>
        </authorList>
    </citation>
    <scope>NUCLEOTIDE SEQUENCE [LARGE SCALE GENOMIC DNA]</scope>
    <source>
        <strain evidence="3 4">SWB005</strain>
    </source>
</reference>
<proteinExistence type="predicted"/>
<comment type="caution">
    <text evidence="3">The sequence shown here is derived from an EMBL/GenBank/DDBJ whole genome shotgun (WGS) entry which is preliminary data.</text>
</comment>
<dbReference type="InterPro" id="IPR025235">
    <property type="entry name" value="DUF4178"/>
</dbReference>
<evidence type="ECO:0000313" key="4">
    <source>
        <dbReference type="Proteomes" id="UP000237968"/>
    </source>
</evidence>
<dbReference type="RefSeq" id="WP_106392740.1">
    <property type="nucleotide sequence ID" value="NZ_PVNK01000156.1"/>
</dbReference>
<organism evidence="3 4">
    <name type="scientific">Enhygromyxa salina</name>
    <dbReference type="NCBI Taxonomy" id="215803"/>
    <lineage>
        <taxon>Bacteria</taxon>
        <taxon>Pseudomonadati</taxon>
        <taxon>Myxococcota</taxon>
        <taxon>Polyangia</taxon>
        <taxon>Nannocystales</taxon>
        <taxon>Nannocystaceae</taxon>
        <taxon>Enhygromyxa</taxon>
    </lineage>
</organism>
<dbReference type="OrthoDB" id="228033at2"/>
<gene>
    <name evidence="3" type="ORF">ENSA5_33870</name>
</gene>
<sequence>MSPNEHHDPHAQIHHGAGPHQQGQYQQGGNQLSSGQPVFCPECGAPVNLRGTAVSAVCEYCDSTVVRSGVDLKLIGKVSALIDNGSPILLHSKGKFDNLPFVVDGRLQVQYERGTWNEWFLNFADGTIGWLADAQNQYSILKPIDPNQVAGRVPSFHDFHPGQPFRIAGRTVVVVDRRGAGYKGAEGLLPFQAVPGMQFFGVDLRGYAEEFVTLDWGNDPNHDQPVPFVGRAVSLAEIGLFPLRRFEGWPPAQPPRA</sequence>
<accession>A0A2S9XXC8</accession>
<feature type="domain" description="DUF4178" evidence="2">
    <location>
        <begin position="94"/>
        <end position="233"/>
    </location>
</feature>
<evidence type="ECO:0000256" key="1">
    <source>
        <dbReference type="SAM" id="MobiDB-lite"/>
    </source>
</evidence>
<evidence type="ECO:0000259" key="2">
    <source>
        <dbReference type="Pfam" id="PF13785"/>
    </source>
</evidence>
<protein>
    <recommendedName>
        <fullName evidence="2">DUF4178 domain-containing protein</fullName>
    </recommendedName>
</protein>
<feature type="region of interest" description="Disordered" evidence="1">
    <location>
        <begin position="1"/>
        <end position="32"/>
    </location>
</feature>
<dbReference type="AlphaFoldDB" id="A0A2S9XXC8"/>
<evidence type="ECO:0000313" key="3">
    <source>
        <dbReference type="EMBL" id="PRP97494.1"/>
    </source>
</evidence>
<feature type="compositionally biased region" description="Basic and acidic residues" evidence="1">
    <location>
        <begin position="1"/>
        <end position="11"/>
    </location>
</feature>
<dbReference type="Pfam" id="PF13785">
    <property type="entry name" value="DUF4178"/>
    <property type="match status" value="1"/>
</dbReference>
<dbReference type="EMBL" id="PVNK01000156">
    <property type="protein sequence ID" value="PRP97494.1"/>
    <property type="molecule type" value="Genomic_DNA"/>
</dbReference>
<keyword evidence="4" id="KW-1185">Reference proteome</keyword>
<name>A0A2S9XXC8_9BACT</name>
<feature type="compositionally biased region" description="Low complexity" evidence="1">
    <location>
        <begin position="14"/>
        <end position="32"/>
    </location>
</feature>